<evidence type="ECO:0000313" key="14">
    <source>
        <dbReference type="Proteomes" id="UP000828390"/>
    </source>
</evidence>
<evidence type="ECO:0000256" key="3">
    <source>
        <dbReference type="ARBA" id="ARBA00022723"/>
    </source>
</evidence>
<keyword evidence="4" id="KW-0547">Nucleotide-binding</keyword>
<dbReference type="InterPro" id="IPR027417">
    <property type="entry name" value="P-loop_NTPase"/>
</dbReference>
<dbReference type="PANTHER" id="PTHR13779:SF7">
    <property type="entry name" value="ATPASE WRNIP1"/>
    <property type="match status" value="1"/>
</dbReference>
<evidence type="ECO:0000256" key="5">
    <source>
        <dbReference type="ARBA" id="ARBA00022763"/>
    </source>
</evidence>
<evidence type="ECO:0000256" key="8">
    <source>
        <dbReference type="ARBA" id="ARBA00022840"/>
    </source>
</evidence>
<evidence type="ECO:0000256" key="1">
    <source>
        <dbReference type="ARBA" id="ARBA00008959"/>
    </source>
</evidence>
<keyword evidence="9 10" id="KW-0234">DNA repair</keyword>
<evidence type="ECO:0000313" key="13">
    <source>
        <dbReference type="EMBL" id="KAH3778703.1"/>
    </source>
</evidence>
<dbReference type="GO" id="GO:0006261">
    <property type="term" value="P:DNA-templated DNA replication"/>
    <property type="evidence" value="ECO:0007669"/>
    <property type="project" value="TreeGrafter"/>
</dbReference>
<dbReference type="GO" id="GO:0005524">
    <property type="term" value="F:ATP binding"/>
    <property type="evidence" value="ECO:0007669"/>
    <property type="project" value="UniProtKB-KW"/>
</dbReference>
<gene>
    <name evidence="13" type="ORF">DPMN_180173</name>
</gene>
<dbReference type="GO" id="GO:0016887">
    <property type="term" value="F:ATP hydrolysis activity"/>
    <property type="evidence" value="ECO:0007669"/>
    <property type="project" value="InterPro"/>
</dbReference>
<dbReference type="GO" id="GO:0005634">
    <property type="term" value="C:nucleus"/>
    <property type="evidence" value="ECO:0007669"/>
    <property type="project" value="TreeGrafter"/>
</dbReference>
<reference evidence="13" key="2">
    <citation type="submission" date="2020-11" db="EMBL/GenBank/DDBJ databases">
        <authorList>
            <person name="McCartney M.A."/>
            <person name="Auch B."/>
            <person name="Kono T."/>
            <person name="Mallez S."/>
            <person name="Becker A."/>
            <person name="Gohl D.M."/>
            <person name="Silverstein K.A.T."/>
            <person name="Koren S."/>
            <person name="Bechman K.B."/>
            <person name="Herman A."/>
            <person name="Abrahante J.E."/>
            <person name="Garbe J."/>
        </authorList>
    </citation>
    <scope>NUCLEOTIDE SEQUENCE</scope>
    <source>
        <strain evidence="13">Duluth1</strain>
        <tissue evidence="13">Whole animal</tissue>
    </source>
</reference>
<sequence>MSATKLVQCPVCNKHYRSDIINAHVNNCLGADNDASEPVSKKRKSNDGSDVIELGSETGTSNVKGWGFLMGSSNTQSVNTSKEVKSIGDNWKNTKLLQEETICIDTADGNDRTEMKVNGPSQSDKSENVSNIRADLDTQLDMGVPLAEQMRPTAFEDYVGQDNAVGKEKMLATLLKSDIIPSMILWGPPGCGKTTLAKIIAHKCKTKAKFVKLSATSSGVNDVKETIKLAKNDHKMLKKRTILFLDEIHRFNKLQQDSLLPHVEDGTITLIGATTENPSFQVNNALLSRCRVIVLDKLDTEALMRILIRATERLGLKVLTDGKTGGHKKWIEKPALEFLANVSDGDARAALNGLQSVVQSQIAASKSSHEAAVMVVTVNHIKDGLQRSHIAYDKTGEEHYNAISALHKSMRGSDDSAALYWLARMLEGGEEPLYIARRLIEFAGEDVGLADTQALILAVNTFQACHFIGKPECEKPLAVCVVYLSRASKSVEAYNAYSKAKACIHEHKGPLPGVPLHLRNAPTKLMKNLGYGKDYKYNPSFKGPVKQDYFPECLKGTNFFK</sequence>
<comment type="caution">
    <text evidence="13">The sequence shown here is derived from an EMBL/GenBank/DDBJ whole genome shotgun (WGS) entry which is preliminary data.</text>
</comment>
<accession>A0A9D4EFI5</accession>
<dbReference type="SMART" id="SM00382">
    <property type="entry name" value="AAA"/>
    <property type="match status" value="1"/>
</dbReference>
<dbReference type="GO" id="GO:0008047">
    <property type="term" value="F:enzyme activator activity"/>
    <property type="evidence" value="ECO:0007669"/>
    <property type="project" value="TreeGrafter"/>
</dbReference>
<dbReference type="GO" id="GO:0000731">
    <property type="term" value="P:DNA synthesis involved in DNA repair"/>
    <property type="evidence" value="ECO:0007669"/>
    <property type="project" value="TreeGrafter"/>
</dbReference>
<dbReference type="CDD" id="cd18139">
    <property type="entry name" value="HLD_clamp_RarA"/>
    <property type="match status" value="1"/>
</dbReference>
<dbReference type="SUPFAM" id="SSF52540">
    <property type="entry name" value="P-loop containing nucleoside triphosphate hydrolases"/>
    <property type="match status" value="1"/>
</dbReference>
<organism evidence="13 14">
    <name type="scientific">Dreissena polymorpha</name>
    <name type="common">Zebra mussel</name>
    <name type="synonym">Mytilus polymorpha</name>
    <dbReference type="NCBI Taxonomy" id="45954"/>
    <lineage>
        <taxon>Eukaryota</taxon>
        <taxon>Metazoa</taxon>
        <taxon>Spiralia</taxon>
        <taxon>Lophotrochozoa</taxon>
        <taxon>Mollusca</taxon>
        <taxon>Bivalvia</taxon>
        <taxon>Autobranchia</taxon>
        <taxon>Heteroconchia</taxon>
        <taxon>Euheterodonta</taxon>
        <taxon>Imparidentia</taxon>
        <taxon>Neoheterodontei</taxon>
        <taxon>Myida</taxon>
        <taxon>Dreissenoidea</taxon>
        <taxon>Dreissenidae</taxon>
        <taxon>Dreissena</taxon>
    </lineage>
</organism>
<dbReference type="AlphaFoldDB" id="A0A9D4EFI5"/>
<evidence type="ECO:0000256" key="6">
    <source>
        <dbReference type="ARBA" id="ARBA00022771"/>
    </source>
</evidence>
<dbReference type="Pfam" id="PF12002">
    <property type="entry name" value="MgsA_C"/>
    <property type="match status" value="1"/>
</dbReference>
<keyword evidence="8" id="KW-0067">ATP-binding</keyword>
<keyword evidence="14" id="KW-1185">Reference proteome</keyword>
<dbReference type="InterPro" id="IPR021886">
    <property type="entry name" value="MgsA_C"/>
</dbReference>
<dbReference type="Pfam" id="PF16193">
    <property type="entry name" value="AAA_assoc_2"/>
    <property type="match status" value="1"/>
</dbReference>
<dbReference type="Gene3D" id="1.10.3710.10">
    <property type="entry name" value="DNA polymerase III clamp loader subunits, C-terminal domain"/>
    <property type="match status" value="1"/>
</dbReference>
<dbReference type="FunFam" id="1.20.272.10:FF:000001">
    <property type="entry name" value="Putative AAA family ATPase"/>
    <property type="match status" value="1"/>
</dbReference>
<dbReference type="GO" id="GO:0008270">
    <property type="term" value="F:zinc ion binding"/>
    <property type="evidence" value="ECO:0007669"/>
    <property type="project" value="UniProtKB-KW"/>
</dbReference>
<keyword evidence="5 10" id="KW-0227">DNA damage</keyword>
<dbReference type="PROSITE" id="PS51908">
    <property type="entry name" value="ZF_UBZ4"/>
    <property type="match status" value="1"/>
</dbReference>
<evidence type="ECO:0000256" key="7">
    <source>
        <dbReference type="ARBA" id="ARBA00022833"/>
    </source>
</evidence>
<dbReference type="InterPro" id="IPR006642">
    <property type="entry name" value="Rad18_UBZ4"/>
</dbReference>
<dbReference type="Gene3D" id="1.10.8.60">
    <property type="match status" value="1"/>
</dbReference>
<dbReference type="Pfam" id="PF00004">
    <property type="entry name" value="AAA"/>
    <property type="match status" value="1"/>
</dbReference>
<dbReference type="GO" id="GO:0017116">
    <property type="term" value="F:single-stranded DNA helicase activity"/>
    <property type="evidence" value="ECO:0007669"/>
    <property type="project" value="TreeGrafter"/>
</dbReference>
<dbReference type="PANTHER" id="PTHR13779">
    <property type="entry name" value="WERNER HELICASE-INTERACTING PROTEIN 1 FAMILY MEMBER"/>
    <property type="match status" value="1"/>
</dbReference>
<comment type="similarity">
    <text evidence="1">Belongs to the AAA ATPase family. RarA/MGS1/WRNIP1 subfamily.</text>
</comment>
<feature type="region of interest" description="Disordered" evidence="11">
    <location>
        <begin position="32"/>
        <end position="56"/>
    </location>
</feature>
<evidence type="ECO:0000259" key="12">
    <source>
        <dbReference type="PROSITE" id="PS51908"/>
    </source>
</evidence>
<reference evidence="13" key="1">
    <citation type="journal article" date="2019" name="bioRxiv">
        <title>The Genome of the Zebra Mussel, Dreissena polymorpha: A Resource for Invasive Species Research.</title>
        <authorList>
            <person name="McCartney M.A."/>
            <person name="Auch B."/>
            <person name="Kono T."/>
            <person name="Mallez S."/>
            <person name="Zhang Y."/>
            <person name="Obille A."/>
            <person name="Becker A."/>
            <person name="Abrahante J.E."/>
            <person name="Garbe J."/>
            <person name="Badalamenti J.P."/>
            <person name="Herman A."/>
            <person name="Mangelson H."/>
            <person name="Liachko I."/>
            <person name="Sullivan S."/>
            <person name="Sone E.D."/>
            <person name="Koren S."/>
            <person name="Silverstein K.A.T."/>
            <person name="Beckman K.B."/>
            <person name="Gohl D.M."/>
        </authorList>
    </citation>
    <scope>NUCLEOTIDE SEQUENCE</scope>
    <source>
        <strain evidence="13">Duluth1</strain>
        <tissue evidence="13">Whole animal</tissue>
    </source>
</reference>
<dbReference type="Gene3D" id="3.30.160.60">
    <property type="entry name" value="Classic Zinc Finger"/>
    <property type="match status" value="1"/>
</dbReference>
<name>A0A9D4EFI5_DREPO</name>
<dbReference type="Gene3D" id="1.20.272.10">
    <property type="match status" value="1"/>
</dbReference>
<keyword evidence="3" id="KW-0479">Metal-binding</keyword>
<dbReference type="InterPro" id="IPR008921">
    <property type="entry name" value="DNA_pol3_clamp-load_cplx_C"/>
</dbReference>
<dbReference type="GO" id="GO:0003677">
    <property type="term" value="F:DNA binding"/>
    <property type="evidence" value="ECO:0007669"/>
    <property type="project" value="InterPro"/>
</dbReference>
<protein>
    <recommendedName>
        <fullName evidence="12">UBZ4-type domain-containing protein</fullName>
    </recommendedName>
</protein>
<keyword evidence="7" id="KW-0862">Zinc</keyword>
<dbReference type="FunFam" id="3.40.50.300:FF:000137">
    <property type="entry name" value="Replication-associated recombination protein A"/>
    <property type="match status" value="1"/>
</dbReference>
<dbReference type="Proteomes" id="UP000828390">
    <property type="component" value="Unassembled WGS sequence"/>
</dbReference>
<dbReference type="SUPFAM" id="SSF48019">
    <property type="entry name" value="post-AAA+ oligomerization domain-like"/>
    <property type="match status" value="1"/>
</dbReference>
<dbReference type="InterPro" id="IPR051314">
    <property type="entry name" value="AAA_ATPase_RarA/MGS1/WRNIP1"/>
</dbReference>
<feature type="domain" description="UBZ4-type" evidence="12">
    <location>
        <begin position="6"/>
        <end position="33"/>
    </location>
</feature>
<evidence type="ECO:0000256" key="10">
    <source>
        <dbReference type="PROSITE-ProRule" id="PRU01256"/>
    </source>
</evidence>
<dbReference type="EMBL" id="JAIWYP010000009">
    <property type="protein sequence ID" value="KAH3778703.1"/>
    <property type="molecule type" value="Genomic_DNA"/>
</dbReference>
<evidence type="ECO:0000256" key="4">
    <source>
        <dbReference type="ARBA" id="ARBA00022741"/>
    </source>
</evidence>
<dbReference type="InterPro" id="IPR003959">
    <property type="entry name" value="ATPase_AAA_core"/>
</dbReference>
<dbReference type="Gene3D" id="3.40.50.300">
    <property type="entry name" value="P-loop containing nucleotide triphosphate hydrolases"/>
    <property type="match status" value="1"/>
</dbReference>
<dbReference type="OrthoDB" id="10265467at2759"/>
<evidence type="ECO:0000256" key="11">
    <source>
        <dbReference type="SAM" id="MobiDB-lite"/>
    </source>
</evidence>
<evidence type="ECO:0000256" key="9">
    <source>
        <dbReference type="ARBA" id="ARBA00023204"/>
    </source>
</evidence>
<dbReference type="InterPro" id="IPR003593">
    <property type="entry name" value="AAA+_ATPase"/>
</dbReference>
<keyword evidence="6 10" id="KW-0863">Zinc-finger</keyword>
<dbReference type="FunFam" id="1.10.3710.10:FF:000002">
    <property type="entry name" value="ATPase WRNIP1 isoform 1"/>
    <property type="match status" value="1"/>
</dbReference>
<dbReference type="CDD" id="cd00009">
    <property type="entry name" value="AAA"/>
    <property type="match status" value="1"/>
</dbReference>
<proteinExistence type="inferred from homology"/>
<evidence type="ECO:0000256" key="2">
    <source>
        <dbReference type="ARBA" id="ARBA00022705"/>
    </source>
</evidence>
<dbReference type="InterPro" id="IPR032423">
    <property type="entry name" value="AAA_assoc_2"/>
</dbReference>
<keyword evidence="2" id="KW-0235">DNA replication</keyword>